<dbReference type="EMBL" id="ADHJ01000017">
    <property type="protein sequence ID" value="EFU41994.1"/>
    <property type="molecule type" value="Genomic_DNA"/>
</dbReference>
<keyword evidence="5 7" id="KW-1133">Transmembrane helix</keyword>
<feature type="transmembrane region" description="Helical" evidence="7">
    <location>
        <begin position="120"/>
        <end position="138"/>
    </location>
</feature>
<dbReference type="Proteomes" id="UP000003094">
    <property type="component" value="Unassembled WGS sequence"/>
</dbReference>
<comment type="subcellular location">
    <subcellularLocation>
        <location evidence="1">Cell membrane</location>
        <topology evidence="1">Multi-pass membrane protein</topology>
    </subcellularLocation>
</comment>
<dbReference type="KEGG" id="pvo:PVOR_10664"/>
<feature type="transmembrane region" description="Helical" evidence="7">
    <location>
        <begin position="56"/>
        <end position="78"/>
    </location>
</feature>
<evidence type="ECO:0000256" key="7">
    <source>
        <dbReference type="SAM" id="Phobius"/>
    </source>
</evidence>
<evidence type="ECO:0000313" key="9">
    <source>
        <dbReference type="EMBL" id="EFU41994.1"/>
    </source>
</evidence>
<keyword evidence="10" id="KW-1185">Reference proteome</keyword>
<feature type="transmembrane region" description="Helical" evidence="7">
    <location>
        <begin position="20"/>
        <end position="44"/>
    </location>
</feature>
<gene>
    <name evidence="9" type="ORF">PVOR_10664</name>
</gene>
<feature type="transmembrane region" description="Helical" evidence="7">
    <location>
        <begin position="348"/>
        <end position="367"/>
    </location>
</feature>
<accession>A0A2R9SX65</accession>
<reference evidence="9 10" key="1">
    <citation type="journal article" date="2010" name="BMC Genomics">
        <title>Genome sequence of the pattern forming Paenibacillus vortex bacterium reveals potential for thriving in complex environments.</title>
        <authorList>
            <person name="Sirota-Madi A."/>
            <person name="Olender T."/>
            <person name="Helman Y."/>
            <person name="Ingham C."/>
            <person name="Brainis I."/>
            <person name="Roth D."/>
            <person name="Hagi E."/>
            <person name="Brodsky L."/>
            <person name="Leshkowitz D."/>
            <person name="Galatenko V."/>
            <person name="Nikolaev V."/>
            <person name="Mugasimangalam R.C."/>
            <person name="Bransburg-Zabary S."/>
            <person name="Gutnick D.L."/>
            <person name="Lancet D."/>
            <person name="Ben-Jacob E."/>
        </authorList>
    </citation>
    <scope>NUCLEOTIDE SEQUENCE [LARGE SCALE GENOMIC DNA]</scope>
    <source>
        <strain evidence="9 10">V453</strain>
    </source>
</reference>
<dbReference type="Pfam" id="PF07690">
    <property type="entry name" value="MFS_1"/>
    <property type="match status" value="2"/>
</dbReference>
<sequence length="479" mass="51347">MHKFMNKAGEACVNNRSRMIVQYTICLGAFLSNLSAGMFNIALVDIARTFDSTIPTAQWIVTAYLLVISILLPVMGKLGDMLGRRKIHNIGYFIFMAGAICCAVSPSLNGLISSRILQGIGAAMYQATNMALIISVFPKEQRGKALGLISTFVAAGSMIGPSLGGILIQWFSWRSNFWLLTALSLVAWMFAQRFIPKDKPEGSESRLDVPGAALFAISLTGLVTAVNLGAQWGWSSWQVAVLFILFGVGAASFIGWCLSSRWERQGKGRLPFMKLDLFRDAGISVGIIITIISYMAAFSAQLVLPVFLLSELGIEPATAGLIMMGYPLSLIIFSPLSGNLSDKLGTFPLLSAGLLVMTTALLVLGFVSPAYPIFFLILLIVLLGGSMGLITPPNNSLVMSRTSKSDLGLISSILALSRNLGMMFGTAAGGAMLALPGQAAGGLTGFRMIFVLNTVLVVIVYLTMIISFRLARHKETLSS</sequence>
<dbReference type="Gene3D" id="1.20.1250.20">
    <property type="entry name" value="MFS general substrate transporter like domains"/>
    <property type="match status" value="2"/>
</dbReference>
<evidence type="ECO:0000256" key="1">
    <source>
        <dbReference type="ARBA" id="ARBA00004651"/>
    </source>
</evidence>
<dbReference type="GO" id="GO:0005886">
    <property type="term" value="C:plasma membrane"/>
    <property type="evidence" value="ECO:0007669"/>
    <property type="project" value="UniProtKB-SubCell"/>
</dbReference>
<keyword evidence="6 7" id="KW-0472">Membrane</keyword>
<dbReference type="CDD" id="cd17321">
    <property type="entry name" value="MFS_MMR_MDR_like"/>
    <property type="match status" value="1"/>
</dbReference>
<feature type="transmembrane region" description="Helical" evidence="7">
    <location>
        <begin position="236"/>
        <end position="256"/>
    </location>
</feature>
<dbReference type="PANTHER" id="PTHR42718">
    <property type="entry name" value="MAJOR FACILITATOR SUPERFAMILY MULTIDRUG TRANSPORTER MFSC"/>
    <property type="match status" value="1"/>
</dbReference>
<feature type="transmembrane region" description="Helical" evidence="7">
    <location>
        <begin position="448"/>
        <end position="471"/>
    </location>
</feature>
<feature type="transmembrane region" description="Helical" evidence="7">
    <location>
        <begin position="277"/>
        <end position="297"/>
    </location>
</feature>
<feature type="transmembrane region" description="Helical" evidence="7">
    <location>
        <begin position="413"/>
        <end position="436"/>
    </location>
</feature>
<keyword evidence="2" id="KW-0813">Transport</keyword>
<comment type="caution">
    <text evidence="9">The sequence shown here is derived from an EMBL/GenBank/DDBJ whole genome shotgun (WGS) entry which is preliminary data.</text>
</comment>
<dbReference type="AlphaFoldDB" id="A0A2R9SX65"/>
<keyword evidence="4 7" id="KW-0812">Transmembrane</keyword>
<evidence type="ECO:0000256" key="6">
    <source>
        <dbReference type="ARBA" id="ARBA00023136"/>
    </source>
</evidence>
<dbReference type="InterPro" id="IPR020846">
    <property type="entry name" value="MFS_dom"/>
</dbReference>
<dbReference type="PROSITE" id="PS50850">
    <property type="entry name" value="MFS"/>
    <property type="match status" value="1"/>
</dbReference>
<evidence type="ECO:0000313" key="10">
    <source>
        <dbReference type="Proteomes" id="UP000003094"/>
    </source>
</evidence>
<evidence type="ECO:0000256" key="2">
    <source>
        <dbReference type="ARBA" id="ARBA00022448"/>
    </source>
</evidence>
<name>A0A2R9SX65_9BACL</name>
<feature type="domain" description="Major facilitator superfamily (MFS) profile" evidence="8">
    <location>
        <begin position="21"/>
        <end position="472"/>
    </location>
</feature>
<dbReference type="GO" id="GO:0022857">
    <property type="term" value="F:transmembrane transporter activity"/>
    <property type="evidence" value="ECO:0007669"/>
    <property type="project" value="InterPro"/>
</dbReference>
<evidence type="ECO:0000256" key="3">
    <source>
        <dbReference type="ARBA" id="ARBA00022475"/>
    </source>
</evidence>
<protein>
    <submittedName>
        <fullName evidence="9">Major facilitator superfamily MFS_1</fullName>
    </submittedName>
</protein>
<dbReference type="PRINTS" id="PR01036">
    <property type="entry name" value="TCRTETB"/>
</dbReference>
<dbReference type="PANTHER" id="PTHR42718:SF46">
    <property type="entry name" value="BLR6921 PROTEIN"/>
    <property type="match status" value="1"/>
</dbReference>
<feature type="transmembrane region" description="Helical" evidence="7">
    <location>
        <begin position="177"/>
        <end position="195"/>
    </location>
</feature>
<dbReference type="InterPro" id="IPR036259">
    <property type="entry name" value="MFS_trans_sf"/>
</dbReference>
<feature type="transmembrane region" description="Helical" evidence="7">
    <location>
        <begin position="207"/>
        <end position="230"/>
    </location>
</feature>
<organism evidence="9 10">
    <name type="scientific">Paenibacillus vortex V453</name>
    <dbReference type="NCBI Taxonomy" id="715225"/>
    <lineage>
        <taxon>Bacteria</taxon>
        <taxon>Bacillati</taxon>
        <taxon>Bacillota</taxon>
        <taxon>Bacilli</taxon>
        <taxon>Bacillales</taxon>
        <taxon>Paenibacillaceae</taxon>
        <taxon>Paenibacillus</taxon>
    </lineage>
</organism>
<evidence type="ECO:0000259" key="8">
    <source>
        <dbReference type="PROSITE" id="PS50850"/>
    </source>
</evidence>
<feature type="transmembrane region" description="Helical" evidence="7">
    <location>
        <begin position="90"/>
        <end position="108"/>
    </location>
</feature>
<evidence type="ECO:0000256" key="4">
    <source>
        <dbReference type="ARBA" id="ARBA00022692"/>
    </source>
</evidence>
<keyword evidence="3" id="KW-1003">Cell membrane</keyword>
<feature type="transmembrane region" description="Helical" evidence="7">
    <location>
        <begin position="373"/>
        <end position="392"/>
    </location>
</feature>
<dbReference type="InterPro" id="IPR011701">
    <property type="entry name" value="MFS"/>
</dbReference>
<feature type="transmembrane region" description="Helical" evidence="7">
    <location>
        <begin position="145"/>
        <end position="171"/>
    </location>
</feature>
<feature type="transmembrane region" description="Helical" evidence="7">
    <location>
        <begin position="317"/>
        <end position="336"/>
    </location>
</feature>
<evidence type="ECO:0000256" key="5">
    <source>
        <dbReference type="ARBA" id="ARBA00022989"/>
    </source>
</evidence>
<dbReference type="SUPFAM" id="SSF103473">
    <property type="entry name" value="MFS general substrate transporter"/>
    <property type="match status" value="2"/>
</dbReference>
<proteinExistence type="predicted"/>